<keyword evidence="2 6" id="KW-0472">Membrane</keyword>
<evidence type="ECO:0000313" key="8">
    <source>
        <dbReference type="Proteomes" id="UP000077628"/>
    </source>
</evidence>
<evidence type="ECO:0000256" key="5">
    <source>
        <dbReference type="ARBA" id="ARBA00023288"/>
    </source>
</evidence>
<dbReference type="Gene3D" id="3.30.160.150">
    <property type="entry name" value="Lipoprotein like domain"/>
    <property type="match status" value="1"/>
</dbReference>
<accession>A0A177NHW2</accession>
<reference evidence="8" key="1">
    <citation type="submission" date="2016-03" db="EMBL/GenBank/DDBJ databases">
        <authorList>
            <person name="Heylen K."/>
            <person name="De Vos P."/>
            <person name="Vekeman B."/>
        </authorList>
    </citation>
    <scope>NUCLEOTIDE SEQUENCE [LARGE SCALE GENOMIC DNA]</scope>
    <source>
        <strain evidence="8">R-45383</strain>
    </source>
</reference>
<dbReference type="GO" id="GO:0015920">
    <property type="term" value="P:lipopolysaccharide transport"/>
    <property type="evidence" value="ECO:0007669"/>
    <property type="project" value="TreeGrafter"/>
</dbReference>
<dbReference type="PANTHER" id="PTHR38098:SF1">
    <property type="entry name" value="LPS-ASSEMBLY LIPOPROTEIN LPTE"/>
    <property type="match status" value="1"/>
</dbReference>
<sequence length="171" mass="19447">MSLFKFSFRLLAGILLISAGMTGCGYHLRGSVDMPEAMKNVYIFGASSQLQNQMQSIVRASKGKIVGSPNDAGVVIKVLKEDMRRRTLSIGSTGKSNESELEYYLRFQMYDNQEKPLMEEQTIEMSREFFNDQTAILAKTNEEQLIRSEMYKQVARMLLARARIAVDNQKK</sequence>
<protein>
    <recommendedName>
        <fullName evidence="6">LPS-assembly lipoprotein LptE</fullName>
    </recommendedName>
</protein>
<gene>
    <name evidence="6" type="primary">lptE</name>
    <name evidence="7" type="ORF">A1355_07455</name>
</gene>
<dbReference type="GO" id="GO:0043165">
    <property type="term" value="P:Gram-negative-bacterium-type cell outer membrane assembly"/>
    <property type="evidence" value="ECO:0007669"/>
    <property type="project" value="UniProtKB-UniRule"/>
</dbReference>
<keyword evidence="1 6" id="KW-0732">Signal</keyword>
<evidence type="ECO:0000256" key="2">
    <source>
        <dbReference type="ARBA" id="ARBA00023136"/>
    </source>
</evidence>
<keyword evidence="3 6" id="KW-0564">Palmitate</keyword>
<dbReference type="Pfam" id="PF04390">
    <property type="entry name" value="LptE"/>
    <property type="match status" value="1"/>
</dbReference>
<comment type="subcellular location">
    <subcellularLocation>
        <location evidence="6">Cell outer membrane</location>
        <topology evidence="6">Lipid-anchor</topology>
    </subcellularLocation>
</comment>
<keyword evidence="8" id="KW-1185">Reference proteome</keyword>
<keyword evidence="5 6" id="KW-0449">Lipoprotein</keyword>
<comment type="caution">
    <text evidence="7">The sequence shown here is derived from an EMBL/GenBank/DDBJ whole genome shotgun (WGS) entry which is preliminary data.</text>
</comment>
<dbReference type="STRING" id="702114.A1355_07455"/>
<dbReference type="PANTHER" id="PTHR38098">
    <property type="entry name" value="LPS-ASSEMBLY LIPOPROTEIN LPTE"/>
    <property type="match status" value="1"/>
</dbReference>
<dbReference type="EMBL" id="LUUK01000177">
    <property type="protein sequence ID" value="OAI17471.1"/>
    <property type="molecule type" value="Genomic_DNA"/>
</dbReference>
<comment type="subunit">
    <text evidence="6">Component of the lipopolysaccharide transport and assembly complex. Interacts with LptD.</text>
</comment>
<comment type="similarity">
    <text evidence="6">Belongs to the LptE lipoprotein family.</text>
</comment>
<dbReference type="GO" id="GO:0009279">
    <property type="term" value="C:cell outer membrane"/>
    <property type="evidence" value="ECO:0007669"/>
    <property type="project" value="UniProtKB-SubCell"/>
</dbReference>
<comment type="function">
    <text evidence="6">Together with LptD, is involved in the assembly of lipopolysaccharide (LPS) at the surface of the outer membrane. Required for the proper assembly of LptD. Binds LPS and may serve as the LPS recognition site at the outer membrane.</text>
</comment>
<dbReference type="Proteomes" id="UP000077628">
    <property type="component" value="Unassembled WGS sequence"/>
</dbReference>
<evidence type="ECO:0000256" key="1">
    <source>
        <dbReference type="ARBA" id="ARBA00022729"/>
    </source>
</evidence>
<dbReference type="HAMAP" id="MF_01186">
    <property type="entry name" value="LPS_assembly_LptE"/>
    <property type="match status" value="1"/>
</dbReference>
<dbReference type="PROSITE" id="PS51257">
    <property type="entry name" value="PROKAR_LIPOPROTEIN"/>
    <property type="match status" value="1"/>
</dbReference>
<evidence type="ECO:0000256" key="6">
    <source>
        <dbReference type="HAMAP-Rule" id="MF_01186"/>
    </source>
</evidence>
<dbReference type="GO" id="GO:0001530">
    <property type="term" value="F:lipopolysaccharide binding"/>
    <property type="evidence" value="ECO:0007669"/>
    <property type="project" value="TreeGrafter"/>
</dbReference>
<keyword evidence="4 6" id="KW-0998">Cell outer membrane</keyword>
<organism evidence="7 8">
    <name type="scientific">Methylomonas koyamae</name>
    <dbReference type="NCBI Taxonomy" id="702114"/>
    <lineage>
        <taxon>Bacteria</taxon>
        <taxon>Pseudomonadati</taxon>
        <taxon>Pseudomonadota</taxon>
        <taxon>Gammaproteobacteria</taxon>
        <taxon>Methylococcales</taxon>
        <taxon>Methylococcaceae</taxon>
        <taxon>Methylomonas</taxon>
    </lineage>
</organism>
<dbReference type="InterPro" id="IPR007485">
    <property type="entry name" value="LPS_assembly_LptE"/>
</dbReference>
<evidence type="ECO:0000256" key="3">
    <source>
        <dbReference type="ARBA" id="ARBA00023139"/>
    </source>
</evidence>
<proteinExistence type="inferred from homology"/>
<evidence type="ECO:0000256" key="4">
    <source>
        <dbReference type="ARBA" id="ARBA00023237"/>
    </source>
</evidence>
<dbReference type="AlphaFoldDB" id="A0A177NHW2"/>
<evidence type="ECO:0000313" key="7">
    <source>
        <dbReference type="EMBL" id="OAI17471.1"/>
    </source>
</evidence>
<name>A0A177NHW2_9GAMM</name>
<dbReference type="GO" id="GO:1990351">
    <property type="term" value="C:transporter complex"/>
    <property type="evidence" value="ECO:0007669"/>
    <property type="project" value="TreeGrafter"/>
</dbReference>